<dbReference type="STRING" id="229535.A0A0M8P2W0"/>
<dbReference type="Proteomes" id="UP000037696">
    <property type="component" value="Unassembled WGS sequence"/>
</dbReference>
<organism evidence="1 2">
    <name type="scientific">Penicillium nordicum</name>
    <dbReference type="NCBI Taxonomy" id="229535"/>
    <lineage>
        <taxon>Eukaryota</taxon>
        <taxon>Fungi</taxon>
        <taxon>Dikarya</taxon>
        <taxon>Ascomycota</taxon>
        <taxon>Pezizomycotina</taxon>
        <taxon>Eurotiomycetes</taxon>
        <taxon>Eurotiomycetidae</taxon>
        <taxon>Eurotiales</taxon>
        <taxon>Aspergillaceae</taxon>
        <taxon>Penicillium</taxon>
    </lineage>
</organism>
<gene>
    <name evidence="1" type="ORF">ACN38_g9605</name>
</gene>
<accession>A0A0M8P2W0</accession>
<evidence type="ECO:0000313" key="1">
    <source>
        <dbReference type="EMBL" id="KOS39541.1"/>
    </source>
</evidence>
<name>A0A0M8P2W0_9EURO</name>
<keyword evidence="2" id="KW-1185">Reference proteome</keyword>
<protein>
    <submittedName>
        <fullName evidence="1">Uncharacterized protein</fullName>
    </submittedName>
</protein>
<comment type="caution">
    <text evidence="1">The sequence shown here is derived from an EMBL/GenBank/DDBJ whole genome shotgun (WGS) entry which is preliminary data.</text>
</comment>
<proteinExistence type="predicted"/>
<sequence length="89" mass="10199">MLESLNCIDTNGVRHARVQLRSRSTESLRDRIRKWREYRENKFGCVLNGVLSEDQLQSLADCSGLDKDADLRFTECIGQIPNSMARPTI</sequence>
<dbReference type="EMBL" id="LHQQ01000198">
    <property type="protein sequence ID" value="KOS39541.1"/>
    <property type="molecule type" value="Genomic_DNA"/>
</dbReference>
<dbReference type="OrthoDB" id="1668230at2759"/>
<dbReference type="AlphaFoldDB" id="A0A0M8P2W0"/>
<evidence type="ECO:0000313" key="2">
    <source>
        <dbReference type="Proteomes" id="UP000037696"/>
    </source>
</evidence>
<reference evidence="1 2" key="1">
    <citation type="submission" date="2015-08" db="EMBL/GenBank/DDBJ databases">
        <title>Genome sequencing of Penicillium nordicum.</title>
        <authorList>
            <person name="Nguyen H.D."/>
            <person name="Seifert K.A."/>
        </authorList>
    </citation>
    <scope>NUCLEOTIDE SEQUENCE [LARGE SCALE GENOMIC DNA]</scope>
    <source>
        <strain evidence="1 2">DAOMC 185683</strain>
    </source>
</reference>